<comment type="caution">
    <text evidence="4">The sequence shown here is derived from an EMBL/GenBank/DDBJ whole genome shotgun (WGS) entry which is preliminary data.</text>
</comment>
<feature type="domain" description="Rv2175c C-terminal" evidence="1">
    <location>
        <begin position="66"/>
        <end position="118"/>
    </location>
</feature>
<protein>
    <submittedName>
        <fullName evidence="3">Transcriptional regulator</fullName>
    </submittedName>
</protein>
<dbReference type="AlphaFoldDB" id="A0A7W3PIG8"/>
<evidence type="ECO:0000313" key="4">
    <source>
        <dbReference type="EMBL" id="MBA8813013.1"/>
    </source>
</evidence>
<organism evidence="4 6">
    <name type="scientific">Frigoribacterium faeni</name>
    <dbReference type="NCBI Taxonomy" id="145483"/>
    <lineage>
        <taxon>Bacteria</taxon>
        <taxon>Bacillati</taxon>
        <taxon>Actinomycetota</taxon>
        <taxon>Actinomycetes</taxon>
        <taxon>Micrococcales</taxon>
        <taxon>Microbacteriaceae</taxon>
        <taxon>Frigoribacterium</taxon>
    </lineage>
</organism>
<accession>A0A7W3PIG8</accession>
<reference evidence="4 6" key="2">
    <citation type="submission" date="2020-07" db="EMBL/GenBank/DDBJ databases">
        <title>Sequencing the genomes of 1000 actinobacteria strains.</title>
        <authorList>
            <person name="Klenk H.-P."/>
        </authorList>
    </citation>
    <scope>NUCLEOTIDE SEQUENCE [LARGE SCALE GENOMIC DNA]</scope>
    <source>
        <strain evidence="4 6">DSM 10309</strain>
    </source>
</reference>
<proteinExistence type="predicted"/>
<evidence type="ECO:0000313" key="5">
    <source>
        <dbReference type="Proteomes" id="UP000321154"/>
    </source>
</evidence>
<evidence type="ECO:0000259" key="2">
    <source>
        <dbReference type="Pfam" id="PF21531"/>
    </source>
</evidence>
<keyword evidence="5" id="KW-1185">Reference proteome</keyword>
<dbReference type="InterPro" id="IPR048576">
    <property type="entry name" value="Rv2175c_wHTH"/>
</dbReference>
<feature type="domain" description="DNA-binding protein Rv2175c wHTH" evidence="2">
    <location>
        <begin position="11"/>
        <end position="57"/>
    </location>
</feature>
<evidence type="ECO:0000313" key="6">
    <source>
        <dbReference type="Proteomes" id="UP000522688"/>
    </source>
</evidence>
<reference evidence="3 5" key="1">
    <citation type="submission" date="2019-07" db="EMBL/GenBank/DDBJ databases">
        <title>Whole genome shotgun sequence of Frigoribacterium faeni NBRC 103066.</title>
        <authorList>
            <person name="Hosoyama A."/>
            <person name="Uohara A."/>
            <person name="Ohji S."/>
            <person name="Ichikawa N."/>
        </authorList>
    </citation>
    <scope>NUCLEOTIDE SEQUENCE [LARGE SCALE GENOMIC DNA]</scope>
    <source>
        <strain evidence="3 5">NBRC 103066</strain>
    </source>
</reference>
<dbReference type="Proteomes" id="UP000522688">
    <property type="component" value="Unassembled WGS sequence"/>
</dbReference>
<dbReference type="GO" id="GO:0003677">
    <property type="term" value="F:DNA binding"/>
    <property type="evidence" value="ECO:0007669"/>
    <property type="project" value="InterPro"/>
</dbReference>
<gene>
    <name evidence="4" type="ORF">FB463_001237</name>
    <name evidence="3" type="ORF">FFA01_03610</name>
</gene>
<evidence type="ECO:0000313" key="3">
    <source>
        <dbReference type="EMBL" id="GEK82052.1"/>
    </source>
</evidence>
<dbReference type="EMBL" id="JACGWW010000001">
    <property type="protein sequence ID" value="MBA8813013.1"/>
    <property type="molecule type" value="Genomic_DNA"/>
</dbReference>
<dbReference type="Proteomes" id="UP000321154">
    <property type="component" value="Unassembled WGS sequence"/>
</dbReference>
<sequence length="119" mass="13075">MTDLSQRPWFADTEWLAVPDLVERTGSSVSRVRRLFDEHALVGTRVDGALRTPAIFIGDDGQPRPELRGTLTVLADNGFDDDEALDWLMSNDDSLDAAPIAALLAGRKAEVRRVAQSLL</sequence>
<dbReference type="OrthoDB" id="3784042at2"/>
<dbReference type="EMBL" id="BJUV01000002">
    <property type="protein sequence ID" value="GEK82052.1"/>
    <property type="molecule type" value="Genomic_DNA"/>
</dbReference>
<evidence type="ECO:0000259" key="1">
    <source>
        <dbReference type="Pfam" id="PF18367"/>
    </source>
</evidence>
<dbReference type="Pfam" id="PF18367">
    <property type="entry name" value="Rv2175c_C"/>
    <property type="match status" value="1"/>
</dbReference>
<name>A0A7W3PIG8_9MICO</name>
<dbReference type="RefSeq" id="WP_146852351.1">
    <property type="nucleotide sequence ID" value="NZ_BAAAHR010000002.1"/>
</dbReference>
<dbReference type="Pfam" id="PF21531">
    <property type="entry name" value="Rv2175c_wHTH"/>
    <property type="match status" value="1"/>
</dbReference>
<dbReference type="InterPro" id="IPR041098">
    <property type="entry name" value="Rv2175c_C"/>
</dbReference>